<dbReference type="EMBL" id="DP000238">
    <property type="protein sequence ID" value="ABK78475.1"/>
    <property type="molecule type" value="Genomic_DNA"/>
</dbReference>
<evidence type="ECO:0000313" key="2">
    <source>
        <dbReference type="Proteomes" id="UP000000758"/>
    </source>
</evidence>
<protein>
    <submittedName>
        <fullName evidence="1">Uncharacterized protein</fullName>
    </submittedName>
</protein>
<proteinExistence type="predicted"/>
<reference evidence="1 2" key="1">
    <citation type="journal article" date="2006" name="Proc. Natl. Acad. Sci. U.S.A.">
        <title>Genomic analysis of the uncultivated marine crenarchaeote Cenarchaeum symbiosum.</title>
        <authorList>
            <person name="Hallam S.J."/>
            <person name="Konstantinidis K.T."/>
            <person name="Putnam N."/>
            <person name="Schleper C."/>
            <person name="Watanabe Y."/>
            <person name="Sugahara J."/>
            <person name="Preston C."/>
            <person name="de la Torre J."/>
            <person name="Richardson P.M."/>
            <person name="DeLong E.F."/>
        </authorList>
    </citation>
    <scope>NUCLEOTIDE SEQUENCE [LARGE SCALE GENOMIC DNA]</scope>
    <source>
        <strain evidence="2">A</strain>
    </source>
</reference>
<dbReference type="KEGG" id="csy:CENSYa_1866"/>
<keyword evidence="2" id="KW-1185">Reference proteome</keyword>
<gene>
    <name evidence="1" type="ordered locus">CENSYa_1866</name>
</gene>
<organism evidence="1 2">
    <name type="scientific">Cenarchaeum symbiosum (strain A)</name>
    <dbReference type="NCBI Taxonomy" id="414004"/>
    <lineage>
        <taxon>Archaea</taxon>
        <taxon>Nitrososphaerota</taxon>
        <taxon>Candidatus Cenarchaeales</taxon>
        <taxon>Candidatus Cenarchaeaceae</taxon>
        <taxon>Candidatus Cenarchaeum</taxon>
    </lineage>
</organism>
<sequence length="83" mass="8693">MLKIIIILCVVAVGVTLFMPQTSELFPEIWEIADSVRNDLTAIGGDVGEQLKDGINGTLAAAGEQIDVAWESSEGLFAAADSG</sequence>
<dbReference type="EnsemblBacteria" id="ABK78475">
    <property type="protein sequence ID" value="ABK78475"/>
    <property type="gene ID" value="CENSYa_1866"/>
</dbReference>
<evidence type="ECO:0000313" key="1">
    <source>
        <dbReference type="EMBL" id="ABK78475.1"/>
    </source>
</evidence>
<accession>A0RYQ8</accession>
<dbReference type="Proteomes" id="UP000000758">
    <property type="component" value="Chromosome"/>
</dbReference>
<dbReference type="AlphaFoldDB" id="A0RYQ8"/>
<dbReference type="HOGENOM" id="CLU_2534509_0_0_2"/>
<name>A0RYQ8_CENSY</name>
<dbReference type="STRING" id="414004.CENSYa_1866"/>